<evidence type="ECO:0000313" key="2">
    <source>
        <dbReference type="EMBL" id="KIM78664.1"/>
    </source>
</evidence>
<name>A0A0C3FFT5_PILCF</name>
<dbReference type="OrthoDB" id="3029879at2759"/>
<gene>
    <name evidence="2" type="ORF">PILCRDRAFT_90579</name>
</gene>
<dbReference type="HOGENOM" id="CLU_1031022_0_0_1"/>
<reference evidence="2 3" key="1">
    <citation type="submission" date="2014-04" db="EMBL/GenBank/DDBJ databases">
        <authorList>
            <consortium name="DOE Joint Genome Institute"/>
            <person name="Kuo A."/>
            <person name="Tarkka M."/>
            <person name="Buscot F."/>
            <person name="Kohler A."/>
            <person name="Nagy L.G."/>
            <person name="Floudas D."/>
            <person name="Copeland A."/>
            <person name="Barry K.W."/>
            <person name="Cichocki N."/>
            <person name="Veneault-Fourrey C."/>
            <person name="LaButti K."/>
            <person name="Lindquist E.A."/>
            <person name="Lipzen A."/>
            <person name="Lundell T."/>
            <person name="Morin E."/>
            <person name="Murat C."/>
            <person name="Sun H."/>
            <person name="Tunlid A."/>
            <person name="Henrissat B."/>
            <person name="Grigoriev I.V."/>
            <person name="Hibbett D.S."/>
            <person name="Martin F."/>
            <person name="Nordberg H.P."/>
            <person name="Cantor M.N."/>
            <person name="Hua S.X."/>
        </authorList>
    </citation>
    <scope>NUCLEOTIDE SEQUENCE [LARGE SCALE GENOMIC DNA]</scope>
    <source>
        <strain evidence="2 3">F 1598</strain>
    </source>
</reference>
<sequence>MLGYLKTNGGDAAKVVVKVEKAVHDNAWNSSTHKTFLRFMGIFNVNQIKNVVPIGPSDHYLQDSETGQNFLHPHWESNFTSNSEWHQAAVDFIRTKGPNFHPALTKATLNSKMDDEILKHLVAVYKSMATTYSKSADNPEVKAAKDFLFEAIYQSSEETEEDENIDPDTETSSSDEVGISIMARDWVTQPPTYRNPVLTVSQVAVAVKQLNELIVEHQIDDAKRGDKPHNQPRGCHLGLAKEKPLPFPGKTRPITLSAINKHWLKLHLEN</sequence>
<accession>A0A0C3FFT5</accession>
<evidence type="ECO:0000313" key="3">
    <source>
        <dbReference type="Proteomes" id="UP000054166"/>
    </source>
</evidence>
<evidence type="ECO:0000256" key="1">
    <source>
        <dbReference type="SAM" id="MobiDB-lite"/>
    </source>
</evidence>
<keyword evidence="3" id="KW-1185">Reference proteome</keyword>
<dbReference type="AlphaFoldDB" id="A0A0C3FFT5"/>
<dbReference type="Proteomes" id="UP000054166">
    <property type="component" value="Unassembled WGS sequence"/>
</dbReference>
<dbReference type="InParanoid" id="A0A0C3FFT5"/>
<organism evidence="2 3">
    <name type="scientific">Piloderma croceum (strain F 1598)</name>
    <dbReference type="NCBI Taxonomy" id="765440"/>
    <lineage>
        <taxon>Eukaryota</taxon>
        <taxon>Fungi</taxon>
        <taxon>Dikarya</taxon>
        <taxon>Basidiomycota</taxon>
        <taxon>Agaricomycotina</taxon>
        <taxon>Agaricomycetes</taxon>
        <taxon>Agaricomycetidae</taxon>
        <taxon>Atheliales</taxon>
        <taxon>Atheliaceae</taxon>
        <taxon>Piloderma</taxon>
    </lineage>
</organism>
<proteinExistence type="predicted"/>
<feature type="region of interest" description="Disordered" evidence="1">
    <location>
        <begin position="223"/>
        <end position="246"/>
    </location>
</feature>
<protein>
    <submittedName>
        <fullName evidence="2">Uncharacterized protein</fullName>
    </submittedName>
</protein>
<dbReference type="EMBL" id="KN833015">
    <property type="protein sequence ID" value="KIM78664.1"/>
    <property type="molecule type" value="Genomic_DNA"/>
</dbReference>
<reference evidence="3" key="2">
    <citation type="submission" date="2015-01" db="EMBL/GenBank/DDBJ databases">
        <title>Evolutionary Origins and Diversification of the Mycorrhizal Mutualists.</title>
        <authorList>
            <consortium name="DOE Joint Genome Institute"/>
            <consortium name="Mycorrhizal Genomics Consortium"/>
            <person name="Kohler A."/>
            <person name="Kuo A."/>
            <person name="Nagy L.G."/>
            <person name="Floudas D."/>
            <person name="Copeland A."/>
            <person name="Barry K.W."/>
            <person name="Cichocki N."/>
            <person name="Veneault-Fourrey C."/>
            <person name="LaButti K."/>
            <person name="Lindquist E.A."/>
            <person name="Lipzen A."/>
            <person name="Lundell T."/>
            <person name="Morin E."/>
            <person name="Murat C."/>
            <person name="Riley R."/>
            <person name="Ohm R."/>
            <person name="Sun H."/>
            <person name="Tunlid A."/>
            <person name="Henrissat B."/>
            <person name="Grigoriev I.V."/>
            <person name="Hibbett D.S."/>
            <person name="Martin F."/>
        </authorList>
    </citation>
    <scope>NUCLEOTIDE SEQUENCE [LARGE SCALE GENOMIC DNA]</scope>
    <source>
        <strain evidence="3">F 1598</strain>
    </source>
</reference>